<sequence length="92" mass="10594">MQVKICELRHIRSLEQFYDELERQLSLPAHFGRNLDALYDSLANDVAGPFELLWRDTEEARRGLGADVYATVLEILQTVAEERGDVTLDIHH</sequence>
<evidence type="ECO:0000313" key="3">
    <source>
        <dbReference type="EMBL" id="AOZ51894.1"/>
    </source>
</evidence>
<dbReference type="InterPro" id="IPR035905">
    <property type="entry name" value="Barstar-like_sf"/>
</dbReference>
<accession>A0A1D9LKZ3</accession>
<proteinExistence type="inferred from homology"/>
<dbReference type="RefSeq" id="WP_046157309.1">
    <property type="nucleotide sequence ID" value="NZ_CP017707.1"/>
</dbReference>
<evidence type="ECO:0000259" key="2">
    <source>
        <dbReference type="Pfam" id="PF01337"/>
    </source>
</evidence>
<evidence type="ECO:0000313" key="4">
    <source>
        <dbReference type="Proteomes" id="UP000178776"/>
    </source>
</evidence>
<dbReference type="AlphaFoldDB" id="A0A1D9LKZ3"/>
<gene>
    <name evidence="3" type="ORF">BKX93_19110</name>
</gene>
<dbReference type="KEGG" id="cvc:BKX93_19110"/>
<feature type="domain" description="Barstar (barnase inhibitor)" evidence="2">
    <location>
        <begin position="1"/>
        <end position="83"/>
    </location>
</feature>
<name>A0A1D9LKZ3_9NEIS</name>
<dbReference type="InterPro" id="IPR000468">
    <property type="entry name" value="Barstar"/>
</dbReference>
<dbReference type="GeneID" id="68843313"/>
<dbReference type="Proteomes" id="UP000178776">
    <property type="component" value="Chromosome"/>
</dbReference>
<dbReference type="Pfam" id="PF01337">
    <property type="entry name" value="Barstar"/>
    <property type="match status" value="1"/>
</dbReference>
<dbReference type="SUPFAM" id="SSF52038">
    <property type="entry name" value="Barstar-related"/>
    <property type="match status" value="1"/>
</dbReference>
<evidence type="ECO:0000256" key="1">
    <source>
        <dbReference type="ARBA" id="ARBA00006845"/>
    </source>
</evidence>
<dbReference type="Gene3D" id="3.30.370.10">
    <property type="entry name" value="Barstar-like"/>
    <property type="match status" value="1"/>
</dbReference>
<dbReference type="EMBL" id="CP017707">
    <property type="protein sequence ID" value="AOZ51894.1"/>
    <property type="molecule type" value="Genomic_DNA"/>
</dbReference>
<comment type="similarity">
    <text evidence="1">Belongs to the barstar family.</text>
</comment>
<dbReference type="STRING" id="1108595.BKX93_19110"/>
<reference evidence="3 4" key="1">
    <citation type="submission" date="2016-10" db="EMBL/GenBank/DDBJ databases">
        <title>Chromobacterium muskegensis sp. nov., an insecticidal bacterium isolated from Sphagnum bogs.</title>
        <authorList>
            <person name="Sparks M.E."/>
            <person name="Blackburn M.B."/>
            <person name="Gundersen-Rindal D.E."/>
            <person name="Mitchell A."/>
            <person name="Farrar R."/>
            <person name="Kuhar D."/>
        </authorList>
    </citation>
    <scope>NUCLEOTIDE SEQUENCE [LARGE SCALE GENOMIC DNA]</scope>
    <source>
        <strain evidence="3 4">21-1</strain>
    </source>
</reference>
<protein>
    <submittedName>
        <fullName evidence="3">Barnase inhibitor</fullName>
    </submittedName>
</protein>
<organism evidence="3 4">
    <name type="scientific">Chromobacterium vaccinii</name>
    <dbReference type="NCBI Taxonomy" id="1108595"/>
    <lineage>
        <taxon>Bacteria</taxon>
        <taxon>Pseudomonadati</taxon>
        <taxon>Pseudomonadota</taxon>
        <taxon>Betaproteobacteria</taxon>
        <taxon>Neisseriales</taxon>
        <taxon>Chromobacteriaceae</taxon>
        <taxon>Chromobacterium</taxon>
    </lineage>
</organism>